<sequence length="237" mass="25855">MTHDTQTDADPGPEATPNAADRLLDAALLNVPFDGWSEATLRAATNETGISAGLAKALFPRGAVDLALAYHKRGDDEMARRFAAEDHSDLRYSEKVARAIRIRLELADRELVRRGATLFALPQHATDGAKAIWGSADAVWTALGDTSEDVNWYTKRMTLSGVYSATVLFWLGDDSLEQQATWDFLDRRIANVMQFEKAKARATDSRLGQALAKGPLALLSRLRAPQRPGDMPGSFGA</sequence>
<evidence type="ECO:0000256" key="5">
    <source>
        <dbReference type="ARBA" id="ARBA00023121"/>
    </source>
</evidence>
<dbReference type="EMBL" id="CP045201">
    <property type="protein sequence ID" value="QOL82410.1"/>
    <property type="molecule type" value="Genomic_DNA"/>
</dbReference>
<keyword evidence="5" id="KW-0446">Lipid-binding</keyword>
<dbReference type="PANTHER" id="PTHR21427:SF19">
    <property type="entry name" value="UBIQUINONE BIOSYNTHESIS PROTEIN COQ9, MITOCHONDRIAL"/>
    <property type="match status" value="1"/>
</dbReference>
<gene>
    <name evidence="8" type="ORF">F3W81_17200</name>
</gene>
<keyword evidence="3" id="KW-0831">Ubiquinone biosynthesis</keyword>
<protein>
    <submittedName>
        <fullName evidence="8">COQ9 family protein</fullName>
    </submittedName>
</protein>
<evidence type="ECO:0000313" key="9">
    <source>
        <dbReference type="Proteomes" id="UP000594118"/>
    </source>
</evidence>
<proteinExistence type="inferred from homology"/>
<dbReference type="AlphaFoldDB" id="A0A7L9WTJ9"/>
<comment type="pathway">
    <text evidence="1">Cofactor biosynthesis; ubiquinone biosynthesis.</text>
</comment>
<dbReference type="GO" id="GO:0008289">
    <property type="term" value="F:lipid binding"/>
    <property type="evidence" value="ECO:0007669"/>
    <property type="project" value="UniProtKB-KW"/>
</dbReference>
<evidence type="ECO:0000256" key="3">
    <source>
        <dbReference type="ARBA" id="ARBA00022688"/>
    </source>
</evidence>
<accession>A0A7L9WTJ9</accession>
<evidence type="ECO:0000256" key="1">
    <source>
        <dbReference type="ARBA" id="ARBA00004749"/>
    </source>
</evidence>
<dbReference type="PANTHER" id="PTHR21427">
    <property type="entry name" value="UBIQUINONE BIOSYNTHESIS PROTEIN COQ9, MITOCHONDRIAL"/>
    <property type="match status" value="1"/>
</dbReference>
<evidence type="ECO:0000256" key="2">
    <source>
        <dbReference type="ARBA" id="ARBA00010766"/>
    </source>
</evidence>
<dbReference type="KEGG" id="pshq:F3W81_17200"/>
<reference evidence="8 9" key="1">
    <citation type="submission" date="2019-10" db="EMBL/GenBank/DDBJ databases">
        <title>Pseudopuniceibacterium sp. HQ09 islated from Antarctica.</title>
        <authorList>
            <person name="Liao L."/>
            <person name="Su S."/>
            <person name="Chen B."/>
            <person name="Yu Y."/>
        </authorList>
    </citation>
    <scope>NUCLEOTIDE SEQUENCE [LARGE SCALE GENOMIC DNA]</scope>
    <source>
        <strain evidence="8 9">HQ09</strain>
    </source>
</reference>
<comment type="similarity">
    <text evidence="2">Belongs to the COQ9 family.</text>
</comment>
<name>A0A7L9WTJ9_9RHOB</name>
<dbReference type="GO" id="GO:0006744">
    <property type="term" value="P:ubiquinone biosynthetic process"/>
    <property type="evidence" value="ECO:0007669"/>
    <property type="project" value="UniProtKB-KW"/>
</dbReference>
<dbReference type="NCBIfam" id="TIGR02396">
    <property type="entry name" value="diverge_rpsU"/>
    <property type="match status" value="1"/>
</dbReference>
<dbReference type="Proteomes" id="UP000594118">
    <property type="component" value="Chromosome"/>
</dbReference>
<comment type="function">
    <text evidence="6">Membrane-associated protein that warps the membrane surface to access and bind aromatic isoprenes with high specificity, including ubiquinone (CoQ) isoprene intermediates and presents them directly to COQ7, therefore facilitating the COQ7-mediated hydroxylase step. Participates in the biosynthesis of coenzyme Q, also named ubiquinone, an essential lipid-soluble electron transporter for aerobic cellular respiration.</text>
</comment>
<evidence type="ECO:0000256" key="4">
    <source>
        <dbReference type="ARBA" id="ARBA00022946"/>
    </source>
</evidence>
<dbReference type="RefSeq" id="WP_193080532.1">
    <property type="nucleotide sequence ID" value="NZ_CP045201.1"/>
</dbReference>
<dbReference type="Pfam" id="PF08511">
    <property type="entry name" value="COQ9"/>
    <property type="match status" value="1"/>
</dbReference>
<feature type="domain" description="COQ9 C-terminal" evidence="7">
    <location>
        <begin position="127"/>
        <end position="196"/>
    </location>
</feature>
<keyword evidence="4" id="KW-0809">Transit peptide</keyword>
<evidence type="ECO:0000256" key="6">
    <source>
        <dbReference type="ARBA" id="ARBA00058104"/>
    </source>
</evidence>
<dbReference type="InterPro" id="IPR012762">
    <property type="entry name" value="Ubiq_biosynth_COQ9"/>
</dbReference>
<evidence type="ECO:0000259" key="7">
    <source>
        <dbReference type="Pfam" id="PF08511"/>
    </source>
</evidence>
<organism evidence="8 9">
    <name type="scientific">Pseudooceanicola spongiae</name>
    <dbReference type="NCBI Taxonomy" id="2613965"/>
    <lineage>
        <taxon>Bacteria</taxon>
        <taxon>Pseudomonadati</taxon>
        <taxon>Pseudomonadota</taxon>
        <taxon>Alphaproteobacteria</taxon>
        <taxon>Rhodobacterales</taxon>
        <taxon>Paracoccaceae</taxon>
        <taxon>Pseudooceanicola</taxon>
    </lineage>
</organism>
<evidence type="ECO:0000313" key="8">
    <source>
        <dbReference type="EMBL" id="QOL82410.1"/>
    </source>
</evidence>
<dbReference type="Gene3D" id="1.10.357.10">
    <property type="entry name" value="Tetracycline Repressor, domain 2"/>
    <property type="match status" value="1"/>
</dbReference>
<dbReference type="InterPro" id="IPR013718">
    <property type="entry name" value="COQ9_C"/>
</dbReference>
<keyword evidence="9" id="KW-1185">Reference proteome</keyword>